<evidence type="ECO:0000259" key="7">
    <source>
        <dbReference type="PROSITE" id="PS50863"/>
    </source>
</evidence>
<dbReference type="SMART" id="SM01019">
    <property type="entry name" value="B3"/>
    <property type="match status" value="2"/>
</dbReference>
<dbReference type="InterPro" id="IPR015300">
    <property type="entry name" value="DNA-bd_pseudobarrel_sf"/>
</dbReference>
<sequence length="308" mass="35120">MANSPLHSPINPHFFQPLLPGFTNHLDIPVAFFLKHLERNNKRKTAKLRSDASETTWRVEIDGQRLSDGWEDFAVGHDLRLGDTVIFRHEGELVFHVTALGPSCSEIQYGGYSDEEEDKKEKVSRKKKSPKAETDPSTDQSFFMTTVTASNLKRDIVYLPKTFAMSNGLLKRFEIPSDECDTRQGLEATEKEFLGVETNRNDTSQSKEAIKIRTRSKATIKEENITTSQNRFVTLTATPTAHSTQFPLWARKSSVGVHEREWNQQRREDNDEGQVRYKMVDGFCEVNDVKMGESFVLELVWENTVSGS</sequence>
<feature type="region of interest" description="Disordered" evidence="6">
    <location>
        <begin position="110"/>
        <end position="139"/>
    </location>
</feature>
<evidence type="ECO:0000256" key="5">
    <source>
        <dbReference type="ARBA" id="ARBA00023242"/>
    </source>
</evidence>
<dbReference type="PROSITE" id="PS50863">
    <property type="entry name" value="B3"/>
    <property type="match status" value="1"/>
</dbReference>
<name>A0ABQ8A0T3_BRANA</name>
<evidence type="ECO:0000256" key="2">
    <source>
        <dbReference type="ARBA" id="ARBA00023015"/>
    </source>
</evidence>
<keyword evidence="2" id="KW-0805">Transcription regulation</keyword>
<evidence type="ECO:0000256" key="1">
    <source>
        <dbReference type="ARBA" id="ARBA00004123"/>
    </source>
</evidence>
<feature type="domain" description="TF-B3" evidence="7">
    <location>
        <begin position="11"/>
        <end position="103"/>
    </location>
</feature>
<evidence type="ECO:0000313" key="9">
    <source>
        <dbReference type="Proteomes" id="UP000824890"/>
    </source>
</evidence>
<dbReference type="CDD" id="cd10017">
    <property type="entry name" value="B3_DNA"/>
    <property type="match status" value="1"/>
</dbReference>
<evidence type="ECO:0000256" key="6">
    <source>
        <dbReference type="SAM" id="MobiDB-lite"/>
    </source>
</evidence>
<dbReference type="PANTHER" id="PTHR31674">
    <property type="entry name" value="B3 DOMAIN-CONTAINING PROTEIN REM-LIKE 3-RELATED"/>
    <property type="match status" value="1"/>
</dbReference>
<comment type="subcellular location">
    <subcellularLocation>
        <location evidence="1">Nucleus</location>
    </subcellularLocation>
</comment>
<organism evidence="8 9">
    <name type="scientific">Brassica napus</name>
    <name type="common">Rape</name>
    <dbReference type="NCBI Taxonomy" id="3708"/>
    <lineage>
        <taxon>Eukaryota</taxon>
        <taxon>Viridiplantae</taxon>
        <taxon>Streptophyta</taxon>
        <taxon>Embryophyta</taxon>
        <taxon>Tracheophyta</taxon>
        <taxon>Spermatophyta</taxon>
        <taxon>Magnoliopsida</taxon>
        <taxon>eudicotyledons</taxon>
        <taxon>Gunneridae</taxon>
        <taxon>Pentapetalae</taxon>
        <taxon>rosids</taxon>
        <taxon>malvids</taxon>
        <taxon>Brassicales</taxon>
        <taxon>Brassicaceae</taxon>
        <taxon>Brassiceae</taxon>
        <taxon>Brassica</taxon>
    </lineage>
</organism>
<dbReference type="SUPFAM" id="SSF101936">
    <property type="entry name" value="DNA-binding pseudobarrel domain"/>
    <property type="match status" value="1"/>
</dbReference>
<evidence type="ECO:0000256" key="4">
    <source>
        <dbReference type="ARBA" id="ARBA00023163"/>
    </source>
</evidence>
<evidence type="ECO:0000256" key="3">
    <source>
        <dbReference type="ARBA" id="ARBA00023125"/>
    </source>
</evidence>
<keyword evidence="5" id="KW-0539">Nucleus</keyword>
<dbReference type="PANTHER" id="PTHR31674:SF96">
    <property type="entry name" value="B3 DOMAIN-CONTAINING PROTEIN REM-LIKE 3-RELATED"/>
    <property type="match status" value="1"/>
</dbReference>
<keyword evidence="3" id="KW-0238">DNA-binding</keyword>
<dbReference type="InterPro" id="IPR039218">
    <property type="entry name" value="REM_fam"/>
</dbReference>
<evidence type="ECO:0000313" key="8">
    <source>
        <dbReference type="EMBL" id="KAH0886112.1"/>
    </source>
</evidence>
<dbReference type="EMBL" id="JAGKQM010000014">
    <property type="protein sequence ID" value="KAH0886112.1"/>
    <property type="molecule type" value="Genomic_DNA"/>
</dbReference>
<dbReference type="Pfam" id="PF02362">
    <property type="entry name" value="B3"/>
    <property type="match status" value="1"/>
</dbReference>
<reference evidence="8 9" key="1">
    <citation type="submission" date="2021-05" db="EMBL/GenBank/DDBJ databases">
        <title>Genome Assembly of Synthetic Allotetraploid Brassica napus Reveals Homoeologous Exchanges between Subgenomes.</title>
        <authorList>
            <person name="Davis J.T."/>
        </authorList>
    </citation>
    <scope>NUCLEOTIDE SEQUENCE [LARGE SCALE GENOMIC DNA]</scope>
    <source>
        <strain evidence="9">cv. Da-Ae</strain>
        <tissue evidence="8">Seedling</tissue>
    </source>
</reference>
<keyword evidence="4" id="KW-0804">Transcription</keyword>
<accession>A0ABQ8A0T3</accession>
<dbReference type="Proteomes" id="UP000824890">
    <property type="component" value="Unassembled WGS sequence"/>
</dbReference>
<keyword evidence="9" id="KW-1185">Reference proteome</keyword>
<dbReference type="Gene3D" id="2.40.330.10">
    <property type="entry name" value="DNA-binding pseudobarrel domain"/>
    <property type="match status" value="1"/>
</dbReference>
<proteinExistence type="predicted"/>
<comment type="caution">
    <text evidence="8">The sequence shown here is derived from an EMBL/GenBank/DDBJ whole genome shotgun (WGS) entry which is preliminary data.</text>
</comment>
<dbReference type="InterPro" id="IPR003340">
    <property type="entry name" value="B3_DNA-bd"/>
</dbReference>
<gene>
    <name evidence="8" type="ORF">HID58_062208</name>
</gene>
<protein>
    <recommendedName>
        <fullName evidence="7">TF-B3 domain-containing protein</fullName>
    </recommendedName>
</protein>